<dbReference type="EMBL" id="LTBB01000005">
    <property type="protein sequence ID" value="KYH29114.1"/>
    <property type="molecule type" value="Genomic_DNA"/>
</dbReference>
<organism evidence="2 3">
    <name type="scientific">Clostridium colicanis DSM 13634</name>
    <dbReference type="NCBI Taxonomy" id="1121305"/>
    <lineage>
        <taxon>Bacteria</taxon>
        <taxon>Bacillati</taxon>
        <taxon>Bacillota</taxon>
        <taxon>Clostridia</taxon>
        <taxon>Eubacteriales</taxon>
        <taxon>Clostridiaceae</taxon>
        <taxon>Clostridium</taxon>
    </lineage>
</organism>
<dbReference type="AlphaFoldDB" id="A0A151ANA1"/>
<dbReference type="InterPro" id="IPR036188">
    <property type="entry name" value="FAD/NAD-bd_sf"/>
</dbReference>
<dbReference type="RefSeq" id="WP_061858119.1">
    <property type="nucleotide sequence ID" value="NZ_LTBB01000005.1"/>
</dbReference>
<evidence type="ECO:0000313" key="3">
    <source>
        <dbReference type="Proteomes" id="UP000075374"/>
    </source>
</evidence>
<dbReference type="PANTHER" id="PTHR13847">
    <property type="entry name" value="SARCOSINE DEHYDROGENASE-RELATED"/>
    <property type="match status" value="1"/>
</dbReference>
<dbReference type="GO" id="GO:0005737">
    <property type="term" value="C:cytoplasm"/>
    <property type="evidence" value="ECO:0007669"/>
    <property type="project" value="TreeGrafter"/>
</dbReference>
<comment type="caution">
    <text evidence="2">The sequence shown here is derived from an EMBL/GenBank/DDBJ whole genome shotgun (WGS) entry which is preliminary data.</text>
</comment>
<dbReference type="STRING" id="1121305.CLCOL_12510"/>
<dbReference type="InterPro" id="IPR006076">
    <property type="entry name" value="FAD-dep_OxRdtase"/>
</dbReference>
<protein>
    <submittedName>
        <fullName evidence="2">FAD dependent oxidoreductase</fullName>
    </submittedName>
</protein>
<dbReference type="Proteomes" id="UP000075374">
    <property type="component" value="Unassembled WGS sequence"/>
</dbReference>
<gene>
    <name evidence="2" type="ORF">CLCOL_12510</name>
</gene>
<evidence type="ECO:0000313" key="2">
    <source>
        <dbReference type="EMBL" id="KYH29114.1"/>
    </source>
</evidence>
<keyword evidence="3" id="KW-1185">Reference proteome</keyword>
<feature type="domain" description="FAD dependent oxidoreductase" evidence="1">
    <location>
        <begin position="30"/>
        <end position="119"/>
    </location>
</feature>
<dbReference type="Gene3D" id="3.50.50.60">
    <property type="entry name" value="FAD/NAD(P)-binding domain"/>
    <property type="match status" value="2"/>
</dbReference>
<name>A0A151ANA1_9CLOT</name>
<dbReference type="PATRIC" id="fig|1121305.3.peg.1253"/>
<proteinExistence type="predicted"/>
<accession>A0A151ANA1</accession>
<dbReference type="Pfam" id="PF01266">
    <property type="entry name" value="DAO"/>
    <property type="match status" value="2"/>
</dbReference>
<evidence type="ECO:0000259" key="1">
    <source>
        <dbReference type="Pfam" id="PF01266"/>
    </source>
</evidence>
<reference evidence="2 3" key="1">
    <citation type="submission" date="2016-02" db="EMBL/GenBank/DDBJ databases">
        <title>Genome sequence of Clostridium colicanis DSM 13634.</title>
        <authorList>
            <person name="Poehlein A."/>
            <person name="Daniel R."/>
        </authorList>
    </citation>
    <scope>NUCLEOTIDE SEQUENCE [LARGE SCALE GENOMIC DNA]</scope>
    <source>
        <strain evidence="2 3">DSM 13634</strain>
    </source>
</reference>
<sequence>MTLENKHTYWNIINRGYIRYPTLSKNEKCDVVVIGGGISGCLTTYFLSQHNLDTILIEKYLVANGSTYSNLGFLENKTDFSYNKLTELVGKESAYRAEKLCKRSVDILENILYNINYKHIFQRKDFKYIYNDPRKKYSENYTVVENCAIVDPFKLCHVILRASLKKNARVYENTCAIGYDYYSNNLRVNLKNSNYIECKNIIFTDIWSSYKLIKEWELLDRSKIYNIITEPLDNIYIDFLQKHIILQEDDDLYTYIKATIDKRLMISEFNGASSPDKESELLNKLKDILPYPETLKGEYFLEKNYAQSPDGLPYIGKHPKFDGCYFNLAVGRNNICYSLIGAEIIKDLILYESSPDAKIFSFERN</sequence>
<dbReference type="SUPFAM" id="SSF51905">
    <property type="entry name" value="FAD/NAD(P)-binding domain"/>
    <property type="match status" value="1"/>
</dbReference>
<dbReference type="PANTHER" id="PTHR13847:SF201">
    <property type="entry name" value="PUTATIBE OXIDOREDUCTASE"/>
    <property type="match status" value="1"/>
</dbReference>
<feature type="domain" description="FAD dependent oxidoreductase" evidence="1">
    <location>
        <begin position="144"/>
        <end position="347"/>
    </location>
</feature>